<evidence type="ECO:0000313" key="1">
    <source>
        <dbReference type="EMBL" id="CAD2156542.1"/>
    </source>
</evidence>
<sequence>MATFIIIRVNTTKLFFWVSIITINLRHYFICDITRLIKEHNEFKSELANLRNVASWQYYDMEILRKRVRDLEMKYGSGRSNTWSIPQREFLQARRSRRAEVPGNRESDEASVAKVVSRIGRHHPLLPHRNLNNPMT</sequence>
<dbReference type="Proteomes" id="UP000580250">
    <property type="component" value="Unassembled WGS sequence"/>
</dbReference>
<dbReference type="EMBL" id="CAJEWN010000062">
    <property type="protein sequence ID" value="CAD2156542.1"/>
    <property type="molecule type" value="Genomic_DNA"/>
</dbReference>
<proteinExistence type="predicted"/>
<reference evidence="1 2" key="1">
    <citation type="submission" date="2020-08" db="EMBL/GenBank/DDBJ databases">
        <authorList>
            <person name="Koutsovoulos G."/>
            <person name="Danchin GJ E."/>
        </authorList>
    </citation>
    <scope>NUCLEOTIDE SEQUENCE [LARGE SCALE GENOMIC DNA]</scope>
</reference>
<accession>A0A6V7UFG0</accession>
<comment type="caution">
    <text evidence="1">The sequence shown here is derived from an EMBL/GenBank/DDBJ whole genome shotgun (WGS) entry which is preliminary data.</text>
</comment>
<dbReference type="AlphaFoldDB" id="A0A6V7UFG0"/>
<evidence type="ECO:0000313" key="2">
    <source>
        <dbReference type="Proteomes" id="UP000580250"/>
    </source>
</evidence>
<organism evidence="1 2">
    <name type="scientific">Meloidogyne enterolobii</name>
    <name type="common">Root-knot nematode worm</name>
    <name type="synonym">Meloidogyne mayaguensis</name>
    <dbReference type="NCBI Taxonomy" id="390850"/>
    <lineage>
        <taxon>Eukaryota</taxon>
        <taxon>Metazoa</taxon>
        <taxon>Ecdysozoa</taxon>
        <taxon>Nematoda</taxon>
        <taxon>Chromadorea</taxon>
        <taxon>Rhabditida</taxon>
        <taxon>Tylenchina</taxon>
        <taxon>Tylenchomorpha</taxon>
        <taxon>Tylenchoidea</taxon>
        <taxon>Meloidogynidae</taxon>
        <taxon>Meloidogyninae</taxon>
        <taxon>Meloidogyne</taxon>
    </lineage>
</organism>
<name>A0A6V7UFG0_MELEN</name>
<gene>
    <name evidence="1" type="ORF">MENT_LOCUS12287</name>
</gene>
<protein>
    <submittedName>
        <fullName evidence="1">Uncharacterized protein</fullName>
    </submittedName>
</protein>